<sequence length="185" mass="20020">MRTTLTYRNEISVHPHAADIDTSLHGLSESVRTRVPTSLHLHGGVTEPASDGHTEQSSFPGQGHLHHFDNRQEAAGLWHHDHAMAITRLNVYGGLAGGYLPRDRFDTGRPDNPLGLPAGEFEIPLVLQEKIVRPDGAASMRSTPIVPEGHWEGGAVGDVGLVNGVGRVRPGWCRATLATPRTVCR</sequence>
<comment type="similarity">
    <text evidence="1">Belongs to the multicopper oxidase family.</text>
</comment>
<gene>
    <name evidence="4" type="ORF">CEY15_05640</name>
</gene>
<dbReference type="Proteomes" id="UP000218810">
    <property type="component" value="Unassembled WGS sequence"/>
</dbReference>
<comment type="caution">
    <text evidence="4">The sequence shown here is derived from an EMBL/GenBank/DDBJ whole genome shotgun (WGS) entry which is preliminary data.</text>
</comment>
<dbReference type="OrthoDB" id="345021at2"/>
<feature type="domain" description="Plastocyanin-like" evidence="3">
    <location>
        <begin position="35"/>
        <end position="98"/>
    </location>
</feature>
<evidence type="ECO:0000259" key="3">
    <source>
        <dbReference type="Pfam" id="PF07732"/>
    </source>
</evidence>
<reference evidence="5" key="1">
    <citation type="submission" date="2017-09" db="EMBL/GenBank/DDBJ databases">
        <authorList>
            <person name="Zhang Y."/>
            <person name="Huang X."/>
            <person name="Liu J."/>
            <person name="Lu L."/>
            <person name="Peng K."/>
        </authorList>
    </citation>
    <scope>NUCLEOTIDE SEQUENCE [LARGE SCALE GENOMIC DNA]</scope>
    <source>
        <strain evidence="5">S-XJ-1</strain>
    </source>
</reference>
<dbReference type="SUPFAM" id="SSF49503">
    <property type="entry name" value="Cupredoxins"/>
    <property type="match status" value="1"/>
</dbReference>
<dbReference type="EMBL" id="NTGA01000011">
    <property type="protein sequence ID" value="PAY24033.1"/>
    <property type="molecule type" value="Genomic_DNA"/>
</dbReference>
<protein>
    <recommendedName>
        <fullName evidence="3">Plastocyanin-like domain-containing protein</fullName>
    </recommendedName>
</protein>
<dbReference type="PANTHER" id="PTHR48267:SF1">
    <property type="entry name" value="BILIRUBIN OXIDASE"/>
    <property type="match status" value="1"/>
</dbReference>
<dbReference type="AlphaFoldDB" id="A0A2A2WSM5"/>
<dbReference type="InterPro" id="IPR011707">
    <property type="entry name" value="Cu-oxidase-like_N"/>
</dbReference>
<evidence type="ECO:0000313" key="4">
    <source>
        <dbReference type="EMBL" id="PAY24033.1"/>
    </source>
</evidence>
<feature type="region of interest" description="Disordered" evidence="2">
    <location>
        <begin position="41"/>
        <end position="66"/>
    </location>
</feature>
<evidence type="ECO:0000313" key="5">
    <source>
        <dbReference type="Proteomes" id="UP000218810"/>
    </source>
</evidence>
<dbReference type="PANTHER" id="PTHR48267">
    <property type="entry name" value="CUPREDOXIN SUPERFAMILY PROTEIN"/>
    <property type="match status" value="1"/>
</dbReference>
<dbReference type="RefSeq" id="WP_095717639.1">
    <property type="nucleotide sequence ID" value="NZ_NTGA01000011.1"/>
</dbReference>
<dbReference type="InterPro" id="IPR045087">
    <property type="entry name" value="Cu-oxidase_fam"/>
</dbReference>
<dbReference type="Pfam" id="PF07732">
    <property type="entry name" value="Cu-oxidase_3"/>
    <property type="match status" value="1"/>
</dbReference>
<keyword evidence="5" id="KW-1185">Reference proteome</keyword>
<proteinExistence type="inferred from homology"/>
<dbReference type="InterPro" id="IPR008972">
    <property type="entry name" value="Cupredoxin"/>
</dbReference>
<accession>A0A2A2WSM5</accession>
<evidence type="ECO:0000256" key="2">
    <source>
        <dbReference type="SAM" id="MobiDB-lite"/>
    </source>
</evidence>
<name>A0A2A2WSM5_9ACTN</name>
<dbReference type="Gene3D" id="2.60.40.420">
    <property type="entry name" value="Cupredoxins - blue copper proteins"/>
    <property type="match status" value="2"/>
</dbReference>
<evidence type="ECO:0000256" key="1">
    <source>
        <dbReference type="ARBA" id="ARBA00010609"/>
    </source>
</evidence>
<organism evidence="4 5">
    <name type="scientific">Dietzia natronolimnaea</name>
    <dbReference type="NCBI Taxonomy" id="161920"/>
    <lineage>
        <taxon>Bacteria</taxon>
        <taxon>Bacillati</taxon>
        <taxon>Actinomycetota</taxon>
        <taxon>Actinomycetes</taxon>
        <taxon>Mycobacteriales</taxon>
        <taxon>Dietziaceae</taxon>
        <taxon>Dietzia</taxon>
    </lineage>
</organism>